<organism evidence="1 2">
    <name type="scientific">Janthinobacterium fluminis</name>
    <dbReference type="NCBI Taxonomy" id="2987524"/>
    <lineage>
        <taxon>Bacteria</taxon>
        <taxon>Pseudomonadati</taxon>
        <taxon>Pseudomonadota</taxon>
        <taxon>Betaproteobacteria</taxon>
        <taxon>Burkholderiales</taxon>
        <taxon>Oxalobacteraceae</taxon>
        <taxon>Janthinobacterium</taxon>
    </lineage>
</organism>
<protein>
    <submittedName>
        <fullName evidence="1">PP0621 family protein</fullName>
    </submittedName>
</protein>
<gene>
    <name evidence="1" type="ORF">OIK44_14130</name>
</gene>
<keyword evidence="2" id="KW-1185">Reference proteome</keyword>
<proteinExistence type="predicted"/>
<dbReference type="NCBIfam" id="NF041023">
    <property type="entry name" value="PP0621_fam"/>
    <property type="match status" value="1"/>
</dbReference>
<evidence type="ECO:0000313" key="1">
    <source>
        <dbReference type="EMBL" id="MDC8758718.1"/>
    </source>
</evidence>
<dbReference type="EMBL" id="JAQQXR010000005">
    <property type="protein sequence ID" value="MDC8758718.1"/>
    <property type="molecule type" value="Genomic_DNA"/>
</dbReference>
<dbReference type="InterPro" id="IPR049708">
    <property type="entry name" value="PP0621-like"/>
</dbReference>
<dbReference type="Proteomes" id="UP001221208">
    <property type="component" value="Unassembled WGS sequence"/>
</dbReference>
<name>A0ABT5K166_9BURK</name>
<dbReference type="RefSeq" id="WP_273671454.1">
    <property type="nucleotide sequence ID" value="NZ_JAQQXR010000005.1"/>
</dbReference>
<comment type="caution">
    <text evidence="1">The sequence shown here is derived from an EMBL/GenBank/DDBJ whole genome shotgun (WGS) entry which is preliminary data.</text>
</comment>
<reference evidence="1 2" key="1">
    <citation type="submission" date="2022-10" db="EMBL/GenBank/DDBJ databases">
        <title>Janthinobacterium sp. hw3 Genome sequencing.</title>
        <authorList>
            <person name="Park S."/>
        </authorList>
    </citation>
    <scope>NUCLEOTIDE SEQUENCE [LARGE SCALE GENOMIC DNA]</scope>
    <source>
        <strain evidence="2">hw3</strain>
    </source>
</reference>
<evidence type="ECO:0000313" key="2">
    <source>
        <dbReference type="Proteomes" id="UP001221208"/>
    </source>
</evidence>
<sequence length="82" mass="8945">MTRLLFWLGLAFLVLMAIRSKLRGLQQGGQPPRRPSAPARAAPLPDAEVMLCCAHCGVYYPSSETVQAKGRDFCSQAHASFP</sequence>
<accession>A0ABT5K166</accession>